<feature type="transmembrane region" description="Helical" evidence="10">
    <location>
        <begin position="234"/>
        <end position="254"/>
    </location>
</feature>
<feature type="compositionally biased region" description="Gly residues" evidence="9">
    <location>
        <begin position="50"/>
        <end position="70"/>
    </location>
</feature>
<accession>A0A6C0FU79</accession>
<keyword evidence="2" id="KW-1003">Cell membrane</keyword>
<dbReference type="PANTHER" id="PTHR33908:SF11">
    <property type="entry name" value="MEMBRANE PROTEIN"/>
    <property type="match status" value="1"/>
</dbReference>
<feature type="transmembrane region" description="Helical" evidence="10">
    <location>
        <begin position="321"/>
        <end position="348"/>
    </location>
</feature>
<protein>
    <submittedName>
        <fullName evidence="11">DUF2029 domain-containing protein</fullName>
    </submittedName>
</protein>
<keyword evidence="3" id="KW-0328">Glycosyltransferase</keyword>
<dbReference type="GO" id="GO:0005886">
    <property type="term" value="C:plasma membrane"/>
    <property type="evidence" value="ECO:0007669"/>
    <property type="project" value="UniProtKB-SubCell"/>
</dbReference>
<feature type="compositionally biased region" description="Low complexity" evidence="9">
    <location>
        <begin position="201"/>
        <end position="214"/>
    </location>
</feature>
<dbReference type="GO" id="GO:0009103">
    <property type="term" value="P:lipopolysaccharide biosynthetic process"/>
    <property type="evidence" value="ECO:0007669"/>
    <property type="project" value="UniProtKB-ARBA"/>
</dbReference>
<dbReference type="PANTHER" id="PTHR33908">
    <property type="entry name" value="MANNOSYLTRANSFERASE YKCB-RELATED"/>
    <property type="match status" value="1"/>
</dbReference>
<name>A0A6C0FU79_9BACL</name>
<evidence type="ECO:0000256" key="6">
    <source>
        <dbReference type="ARBA" id="ARBA00022989"/>
    </source>
</evidence>
<evidence type="ECO:0000256" key="5">
    <source>
        <dbReference type="ARBA" id="ARBA00022692"/>
    </source>
</evidence>
<feature type="transmembrane region" description="Helical" evidence="10">
    <location>
        <begin position="266"/>
        <end position="286"/>
    </location>
</feature>
<evidence type="ECO:0000256" key="9">
    <source>
        <dbReference type="SAM" id="MobiDB-lite"/>
    </source>
</evidence>
<feature type="transmembrane region" description="Helical" evidence="10">
    <location>
        <begin position="369"/>
        <end position="387"/>
    </location>
</feature>
<feature type="transmembrane region" description="Helical" evidence="10">
    <location>
        <begin position="548"/>
        <end position="566"/>
    </location>
</feature>
<keyword evidence="6 10" id="KW-1133">Transmembrane helix</keyword>
<feature type="compositionally biased region" description="Low complexity" evidence="9">
    <location>
        <begin position="94"/>
        <end position="145"/>
    </location>
</feature>
<comment type="similarity">
    <text evidence="8">Belongs to the glycosyltransferase 87 family.</text>
</comment>
<keyword evidence="4" id="KW-0808">Transferase</keyword>
<dbReference type="Proteomes" id="UP000476064">
    <property type="component" value="Chromosome"/>
</dbReference>
<evidence type="ECO:0000313" key="11">
    <source>
        <dbReference type="EMBL" id="QHT59021.1"/>
    </source>
</evidence>
<feature type="transmembrane region" description="Helical" evidence="10">
    <location>
        <begin position="624"/>
        <end position="646"/>
    </location>
</feature>
<organism evidence="11 12">
    <name type="scientific">Paenibacillus lycopersici</name>
    <dbReference type="NCBI Taxonomy" id="2704462"/>
    <lineage>
        <taxon>Bacteria</taxon>
        <taxon>Bacillati</taxon>
        <taxon>Bacillota</taxon>
        <taxon>Bacilli</taxon>
        <taxon>Bacillales</taxon>
        <taxon>Paenibacillaceae</taxon>
        <taxon>Paenibacillus</taxon>
    </lineage>
</organism>
<reference evidence="11 12" key="1">
    <citation type="submission" date="2020-01" db="EMBL/GenBank/DDBJ databases">
        <title>Paenibacillus sp. nov., isolated from tomato rhizosphere.</title>
        <authorList>
            <person name="Weon H.-Y."/>
            <person name="Lee S.A."/>
        </authorList>
    </citation>
    <scope>NUCLEOTIDE SEQUENCE [LARGE SCALE GENOMIC DNA]</scope>
    <source>
        <strain evidence="11 12">12200R-189</strain>
    </source>
</reference>
<dbReference type="KEGG" id="plyc:GXP70_02950"/>
<proteinExistence type="inferred from homology"/>
<evidence type="ECO:0000256" key="4">
    <source>
        <dbReference type="ARBA" id="ARBA00022679"/>
    </source>
</evidence>
<dbReference type="GO" id="GO:0016763">
    <property type="term" value="F:pentosyltransferase activity"/>
    <property type="evidence" value="ECO:0007669"/>
    <property type="project" value="TreeGrafter"/>
</dbReference>
<sequence length="671" mass="68315">MHKQFIRIAAIALLILSLGICAYSLIQARDGGSASTVQGFGGGSGGFSAGGQGMNGGPSRGFAGGGGGAMAQGADASGAPQFPASDGTGASGVAPSPQDGAGAGAGADAPWAQDGAGAGTGADAPWAQDGAGAGAGADAPWAQDGAGAGAGGDAPSAQDGAGAGAGGDAPSAQDGAGAGAGGDAPSAQGARSGGAGFGLPDAQGSDGAGDAQAGRGFGGRGGGFSAASDGKTGLVVYSFAFVAIAALGVYAVFRRKAEVPAESRKGLVWVLLGSALLLRIAVVPWVSGHQGDLNFFRTWASQAAEDFAGFYKNGSADYPPLYIYVLYAIGKLLSSASLGSYAALLYKLPSMIADVATAGLLFAVSRRHVGYTTGLLVAVLYALNPAVIVNSTYWGQVDSLFTLLVTAAVWLLTLRKAGWASALFMAAILMKPQGIIFSPVLFFGLVSMRQLRAWMTAAASAVATLLVVVLPFSLGQSPLWLYRLYTGTVSEYPYATVNGYNLFALLGLNYKADDTRALGLSYHAWGLLFIVLTTLFAWRTYARSRRPAFAAASAMLLISGVFTLSTGMHERYLFPAAALALLAYVQLKDRILLWLAAGFSVTIFVNTYVILFQSGDSTAYTFPLWAVSTMNVALFGSAVVWATGFVRGPSLPSHEREGTEPPSAEGQVIRI</sequence>
<keyword evidence="12" id="KW-1185">Reference proteome</keyword>
<evidence type="ECO:0000256" key="3">
    <source>
        <dbReference type="ARBA" id="ARBA00022676"/>
    </source>
</evidence>
<feature type="transmembrane region" description="Helical" evidence="10">
    <location>
        <begin position="592"/>
        <end position="612"/>
    </location>
</feature>
<dbReference type="InterPro" id="IPR018584">
    <property type="entry name" value="GT87"/>
</dbReference>
<gene>
    <name evidence="11" type="ORF">GXP70_02950</name>
</gene>
<comment type="subcellular location">
    <subcellularLocation>
        <location evidence="1">Cell membrane</location>
        <topology evidence="1">Multi-pass membrane protein</topology>
    </subcellularLocation>
</comment>
<dbReference type="RefSeq" id="WP_162355089.1">
    <property type="nucleotide sequence ID" value="NZ_CP048209.1"/>
</dbReference>
<keyword evidence="7 10" id="KW-0472">Membrane</keyword>
<feature type="transmembrane region" description="Helical" evidence="10">
    <location>
        <begin position="419"/>
        <end position="445"/>
    </location>
</feature>
<keyword evidence="5 10" id="KW-0812">Transmembrane</keyword>
<evidence type="ECO:0000256" key="8">
    <source>
        <dbReference type="ARBA" id="ARBA00024033"/>
    </source>
</evidence>
<dbReference type="AlphaFoldDB" id="A0A6C0FU79"/>
<evidence type="ECO:0000313" key="12">
    <source>
        <dbReference type="Proteomes" id="UP000476064"/>
    </source>
</evidence>
<evidence type="ECO:0000256" key="10">
    <source>
        <dbReference type="SAM" id="Phobius"/>
    </source>
</evidence>
<dbReference type="Pfam" id="PF09594">
    <property type="entry name" value="GT87"/>
    <property type="match status" value="1"/>
</dbReference>
<dbReference type="InterPro" id="IPR050297">
    <property type="entry name" value="LipidA_mod_glycosyltrf_83"/>
</dbReference>
<feature type="region of interest" description="Disordered" evidence="9">
    <location>
        <begin position="651"/>
        <end position="671"/>
    </location>
</feature>
<dbReference type="EMBL" id="CP048209">
    <property type="protein sequence ID" value="QHT59021.1"/>
    <property type="molecule type" value="Genomic_DNA"/>
</dbReference>
<evidence type="ECO:0000256" key="1">
    <source>
        <dbReference type="ARBA" id="ARBA00004651"/>
    </source>
</evidence>
<dbReference type="GO" id="GO:0016758">
    <property type="term" value="F:hexosyltransferase activity"/>
    <property type="evidence" value="ECO:0007669"/>
    <property type="project" value="InterPro"/>
</dbReference>
<feature type="transmembrane region" description="Helical" evidence="10">
    <location>
        <begin position="522"/>
        <end position="541"/>
    </location>
</feature>
<feature type="transmembrane region" description="Helical" evidence="10">
    <location>
        <begin position="451"/>
        <end position="472"/>
    </location>
</feature>
<evidence type="ECO:0000256" key="2">
    <source>
        <dbReference type="ARBA" id="ARBA00022475"/>
    </source>
</evidence>
<feature type="region of interest" description="Disordered" evidence="9">
    <location>
        <begin position="50"/>
        <end position="214"/>
    </location>
</feature>
<evidence type="ECO:0000256" key="7">
    <source>
        <dbReference type="ARBA" id="ARBA00023136"/>
    </source>
</evidence>